<evidence type="ECO:0000259" key="2">
    <source>
        <dbReference type="Pfam" id="PF14230"/>
    </source>
</evidence>
<evidence type="ECO:0000256" key="1">
    <source>
        <dbReference type="SAM" id="SignalP"/>
    </source>
</evidence>
<protein>
    <recommendedName>
        <fullName evidence="2">DUF4333 domain-containing protein</fullName>
    </recommendedName>
</protein>
<dbReference type="Proteomes" id="UP000217954">
    <property type="component" value="Chromosome"/>
</dbReference>
<dbReference type="PROSITE" id="PS51257">
    <property type="entry name" value="PROKAR_LIPOPROTEIN"/>
    <property type="match status" value="1"/>
</dbReference>
<feature type="domain" description="DUF4333" evidence="2">
    <location>
        <begin position="28"/>
        <end position="95"/>
    </location>
</feature>
<name>A0A1Z4F1X2_9MYCO</name>
<dbReference type="KEGG" id="mste:MSTE_03876"/>
<gene>
    <name evidence="3" type="ORF">MSTE_03876</name>
</gene>
<feature type="chain" id="PRO_5039553623" description="DUF4333 domain-containing protein" evidence="1">
    <location>
        <begin position="24"/>
        <end position="113"/>
    </location>
</feature>
<organism evidence="3 4">
    <name type="scientific">[Mycobacterium] stephanolepidis</name>
    <dbReference type="NCBI Taxonomy" id="1520670"/>
    <lineage>
        <taxon>Bacteria</taxon>
        <taxon>Bacillati</taxon>
        <taxon>Actinomycetota</taxon>
        <taxon>Actinomycetes</taxon>
        <taxon>Mycobacteriales</taxon>
        <taxon>Mycobacteriaceae</taxon>
        <taxon>Mycobacteroides</taxon>
    </lineage>
</organism>
<keyword evidence="4" id="KW-1185">Reference proteome</keyword>
<keyword evidence="1" id="KW-0732">Signal</keyword>
<sequence length="113" mass="11552">MSTQMSRLTVLALAGLLLSGCEANVSLGSSSPELAKAKLEQGLTDGIRDKTGVTLTGATCDGPLKGQKGATQRCAVVDAEGRTIDVTVMATDVQGSQIAFNWKVDDRPAGSAA</sequence>
<accession>A0A1Z4F1X2</accession>
<dbReference type="Pfam" id="PF14230">
    <property type="entry name" value="DUF4333"/>
    <property type="match status" value="1"/>
</dbReference>
<evidence type="ECO:0000313" key="3">
    <source>
        <dbReference type="EMBL" id="BAX99174.1"/>
    </source>
</evidence>
<dbReference type="AlphaFoldDB" id="A0A1Z4F1X2"/>
<reference evidence="3 4" key="2">
    <citation type="journal article" date="2017" name="Int. J. Syst. Evol. Microbiol.">
        <title>Mycobacterium stephanolepidis sp. nov., a rapidly growing species related to Mycobacterium chelonae, isolated from marine teleost fish, Stephanolepis cirrhifer.</title>
        <authorList>
            <person name="Fukano H."/>
            <person name="Wada S."/>
            <person name="Kurata O."/>
            <person name="Katayama K."/>
            <person name="Fujiwara N."/>
            <person name="Hoshino Y."/>
        </authorList>
    </citation>
    <scope>NUCLEOTIDE SEQUENCE [LARGE SCALE GENOMIC DNA]</scope>
    <source>
        <strain evidence="3 4">NJB0901</strain>
    </source>
</reference>
<feature type="signal peptide" evidence="1">
    <location>
        <begin position="1"/>
        <end position="23"/>
    </location>
</feature>
<proteinExistence type="predicted"/>
<reference evidence="4" key="1">
    <citation type="journal article" date="2017" name="Genome Announc.">
        <title>Complete Genome Sequence of Mycobacterium stephanolepidis.</title>
        <authorList>
            <person name="Fukano H."/>
            <person name="Yoshida M."/>
            <person name="Katayama Y."/>
            <person name="Omatsu T."/>
            <person name="Mizutani T."/>
            <person name="Kurata O."/>
            <person name="Wada S."/>
            <person name="Hoshino Y."/>
        </authorList>
    </citation>
    <scope>NUCLEOTIDE SEQUENCE [LARGE SCALE GENOMIC DNA]</scope>
    <source>
        <strain evidence="4">NJB0901</strain>
    </source>
</reference>
<evidence type="ECO:0000313" key="4">
    <source>
        <dbReference type="Proteomes" id="UP000217954"/>
    </source>
</evidence>
<dbReference type="EMBL" id="AP018165">
    <property type="protein sequence ID" value="BAX99174.1"/>
    <property type="molecule type" value="Genomic_DNA"/>
</dbReference>
<dbReference type="InterPro" id="IPR025637">
    <property type="entry name" value="DUF4333"/>
</dbReference>